<name>A0A484B7P4_DRONA</name>
<dbReference type="EMBL" id="LSRL02000130">
    <property type="protein sequence ID" value="TDG43835.1"/>
    <property type="molecule type" value="Genomic_DNA"/>
</dbReference>
<dbReference type="Proteomes" id="UP000295192">
    <property type="component" value="Unassembled WGS sequence"/>
</dbReference>
<feature type="region of interest" description="Disordered" evidence="1">
    <location>
        <begin position="1"/>
        <end position="24"/>
    </location>
</feature>
<gene>
    <name evidence="2" type="ORF">AWZ03_009746</name>
</gene>
<keyword evidence="3" id="KW-1185">Reference proteome</keyword>
<accession>A0A484B7P4</accession>
<evidence type="ECO:0000313" key="2">
    <source>
        <dbReference type="EMBL" id="TDG43835.1"/>
    </source>
</evidence>
<dbReference type="AlphaFoldDB" id="A0A484B7P4"/>
<evidence type="ECO:0000256" key="1">
    <source>
        <dbReference type="SAM" id="MobiDB-lite"/>
    </source>
</evidence>
<proteinExistence type="predicted"/>
<sequence length="67" mass="7523">MLHGDGSDDDDDDDGGGDLDGLAEENKKKAQRINSYAAYGCDDIDIIDIIREWKLQLQLELELELEL</sequence>
<evidence type="ECO:0000313" key="3">
    <source>
        <dbReference type="Proteomes" id="UP000295192"/>
    </source>
</evidence>
<reference evidence="2 3" key="1">
    <citation type="journal article" date="2019" name="J. Hered.">
        <title>An Improved Genome Assembly for Drosophila navojoa, the Basal Species in the mojavensis Cluster.</title>
        <authorList>
            <person name="Vanderlinde T."/>
            <person name="Dupim E.G."/>
            <person name="Nazario-Yepiz N.O."/>
            <person name="Carvalho A.B."/>
        </authorList>
    </citation>
    <scope>NUCLEOTIDE SEQUENCE [LARGE SCALE GENOMIC DNA]</scope>
    <source>
        <strain evidence="2">Navoj_Jal97</strain>
        <tissue evidence="2">Whole organism</tissue>
    </source>
</reference>
<protein>
    <submittedName>
        <fullName evidence="2">Uncharacterized protein</fullName>
    </submittedName>
</protein>
<organism evidence="2 3">
    <name type="scientific">Drosophila navojoa</name>
    <name type="common">Fruit fly</name>
    <dbReference type="NCBI Taxonomy" id="7232"/>
    <lineage>
        <taxon>Eukaryota</taxon>
        <taxon>Metazoa</taxon>
        <taxon>Ecdysozoa</taxon>
        <taxon>Arthropoda</taxon>
        <taxon>Hexapoda</taxon>
        <taxon>Insecta</taxon>
        <taxon>Pterygota</taxon>
        <taxon>Neoptera</taxon>
        <taxon>Endopterygota</taxon>
        <taxon>Diptera</taxon>
        <taxon>Brachycera</taxon>
        <taxon>Muscomorpha</taxon>
        <taxon>Ephydroidea</taxon>
        <taxon>Drosophilidae</taxon>
        <taxon>Drosophila</taxon>
    </lineage>
</organism>
<feature type="compositionally biased region" description="Acidic residues" evidence="1">
    <location>
        <begin position="7"/>
        <end position="23"/>
    </location>
</feature>
<comment type="caution">
    <text evidence="2">The sequence shown here is derived from an EMBL/GenBank/DDBJ whole genome shotgun (WGS) entry which is preliminary data.</text>
</comment>